<evidence type="ECO:0000256" key="1">
    <source>
        <dbReference type="ARBA" id="ARBA00004651"/>
    </source>
</evidence>
<dbReference type="SUPFAM" id="SSF161098">
    <property type="entry name" value="MetI-like"/>
    <property type="match status" value="1"/>
</dbReference>
<dbReference type="InterPro" id="IPR035906">
    <property type="entry name" value="MetI-like_sf"/>
</dbReference>
<dbReference type="Gene3D" id="1.10.3720.10">
    <property type="entry name" value="MetI-like"/>
    <property type="match status" value="1"/>
</dbReference>
<feature type="domain" description="ABC transmembrane type-1" evidence="8">
    <location>
        <begin position="92"/>
        <end position="276"/>
    </location>
</feature>
<keyword evidence="3" id="KW-1003">Cell membrane</keyword>
<comment type="caution">
    <text evidence="9">The sequence shown here is derived from an EMBL/GenBank/DDBJ whole genome shotgun (WGS) entry which is preliminary data.</text>
</comment>
<evidence type="ECO:0000313" key="9">
    <source>
        <dbReference type="EMBL" id="NYD53977.1"/>
    </source>
</evidence>
<dbReference type="AlphaFoldDB" id="A0A7Y9JLQ7"/>
<evidence type="ECO:0000256" key="6">
    <source>
        <dbReference type="ARBA" id="ARBA00023136"/>
    </source>
</evidence>
<comment type="subcellular location">
    <subcellularLocation>
        <location evidence="1 7">Cell membrane</location>
        <topology evidence="1 7">Multi-pass membrane protein</topology>
    </subcellularLocation>
</comment>
<evidence type="ECO:0000256" key="7">
    <source>
        <dbReference type="RuleBase" id="RU363032"/>
    </source>
</evidence>
<keyword evidence="10" id="KW-1185">Reference proteome</keyword>
<protein>
    <submittedName>
        <fullName evidence="9">NitT/TauT family transport system permease protein</fullName>
    </submittedName>
</protein>
<comment type="similarity">
    <text evidence="7">Belongs to the binding-protein-dependent transport system permease family.</text>
</comment>
<dbReference type="InterPro" id="IPR000515">
    <property type="entry name" value="MetI-like"/>
</dbReference>
<reference evidence="9 10" key="1">
    <citation type="submission" date="2020-07" db="EMBL/GenBank/DDBJ databases">
        <title>Sequencing the genomes of 1000 actinobacteria strains.</title>
        <authorList>
            <person name="Klenk H.-P."/>
        </authorList>
    </citation>
    <scope>NUCLEOTIDE SEQUENCE [LARGE SCALE GENOMIC DNA]</scope>
    <source>
        <strain evidence="9 10">DSM 22185</strain>
    </source>
</reference>
<dbReference type="GO" id="GO:0055085">
    <property type="term" value="P:transmembrane transport"/>
    <property type="evidence" value="ECO:0007669"/>
    <property type="project" value="InterPro"/>
</dbReference>
<keyword evidence="6 7" id="KW-0472">Membrane</keyword>
<evidence type="ECO:0000256" key="5">
    <source>
        <dbReference type="ARBA" id="ARBA00022989"/>
    </source>
</evidence>
<evidence type="ECO:0000256" key="4">
    <source>
        <dbReference type="ARBA" id="ARBA00022692"/>
    </source>
</evidence>
<keyword evidence="5 7" id="KW-1133">Transmembrane helix</keyword>
<evidence type="ECO:0000313" key="10">
    <source>
        <dbReference type="Proteomes" id="UP000552045"/>
    </source>
</evidence>
<dbReference type="GO" id="GO:0005886">
    <property type="term" value="C:plasma membrane"/>
    <property type="evidence" value="ECO:0007669"/>
    <property type="project" value="UniProtKB-SubCell"/>
</dbReference>
<name>A0A7Y9JLQ7_9MICO</name>
<organism evidence="9 10">
    <name type="scientific">Microbacterium pseudoresistens</name>
    <dbReference type="NCBI Taxonomy" id="640634"/>
    <lineage>
        <taxon>Bacteria</taxon>
        <taxon>Bacillati</taxon>
        <taxon>Actinomycetota</taxon>
        <taxon>Actinomycetes</taxon>
        <taxon>Micrococcales</taxon>
        <taxon>Microbacteriaceae</taxon>
        <taxon>Microbacterium</taxon>
    </lineage>
</organism>
<sequence>MALLTQESDVALPDLAPSARMAERLRRRRKRERTKKILWGTLTPLFLLGVWEILSRSGVLDERFFPAPTTVFVDAVNQFVDPVLRAALLEDMAQSGTRLFLGFFLGSVAGLAVGLLMGLIPWVRYSLSPLINSIYPLPKLALYPLMIMFFGIGNTSMLALVVLGVFFMVSINTVSGVTYSPAIYREVGTAFQVPRIVRLFRITLPAAIPSVIGGLKLGFGQALIIVVSTEFVGGDDGVGYLIWHSWQILNVPLMFVGLAIVGLVGWLGSSAITALAKIAVPWQDD</sequence>
<feature type="transmembrane region" description="Helical" evidence="7">
    <location>
        <begin position="246"/>
        <end position="267"/>
    </location>
</feature>
<evidence type="ECO:0000256" key="2">
    <source>
        <dbReference type="ARBA" id="ARBA00022448"/>
    </source>
</evidence>
<accession>A0A7Y9JLQ7</accession>
<feature type="transmembrane region" description="Helical" evidence="7">
    <location>
        <begin position="134"/>
        <end position="152"/>
    </location>
</feature>
<evidence type="ECO:0000259" key="8">
    <source>
        <dbReference type="PROSITE" id="PS50928"/>
    </source>
</evidence>
<dbReference type="Proteomes" id="UP000552045">
    <property type="component" value="Unassembled WGS sequence"/>
</dbReference>
<dbReference type="PROSITE" id="PS50928">
    <property type="entry name" value="ABC_TM1"/>
    <property type="match status" value="1"/>
</dbReference>
<keyword evidence="2 7" id="KW-0813">Transport</keyword>
<dbReference type="CDD" id="cd06261">
    <property type="entry name" value="TM_PBP2"/>
    <property type="match status" value="1"/>
</dbReference>
<dbReference type="RefSeq" id="WP_179431929.1">
    <property type="nucleotide sequence ID" value="NZ_BAABLC010000001.1"/>
</dbReference>
<dbReference type="EMBL" id="JACCBH010000001">
    <property type="protein sequence ID" value="NYD53977.1"/>
    <property type="molecule type" value="Genomic_DNA"/>
</dbReference>
<gene>
    <name evidence="9" type="ORF">BKA02_001032</name>
</gene>
<proteinExistence type="inferred from homology"/>
<feature type="transmembrane region" description="Helical" evidence="7">
    <location>
        <begin position="158"/>
        <end position="179"/>
    </location>
</feature>
<dbReference type="Pfam" id="PF00528">
    <property type="entry name" value="BPD_transp_1"/>
    <property type="match status" value="1"/>
</dbReference>
<feature type="transmembrane region" description="Helical" evidence="7">
    <location>
        <begin position="37"/>
        <end position="54"/>
    </location>
</feature>
<keyword evidence="4 7" id="KW-0812">Transmembrane</keyword>
<dbReference type="PANTHER" id="PTHR30151:SF16">
    <property type="entry name" value="ABC TRANSPORTER PERMEASE PROTEIN"/>
    <property type="match status" value="1"/>
</dbReference>
<feature type="transmembrane region" description="Helical" evidence="7">
    <location>
        <begin position="99"/>
        <end position="122"/>
    </location>
</feature>
<evidence type="ECO:0000256" key="3">
    <source>
        <dbReference type="ARBA" id="ARBA00022475"/>
    </source>
</evidence>
<dbReference type="PANTHER" id="PTHR30151">
    <property type="entry name" value="ALKANE SULFONATE ABC TRANSPORTER-RELATED, MEMBRANE SUBUNIT"/>
    <property type="match status" value="1"/>
</dbReference>
<feature type="transmembrane region" description="Helical" evidence="7">
    <location>
        <begin position="199"/>
        <end position="226"/>
    </location>
</feature>